<feature type="domain" description="N-acetyltransferase" evidence="1">
    <location>
        <begin position="2"/>
        <end position="160"/>
    </location>
</feature>
<evidence type="ECO:0000259" key="1">
    <source>
        <dbReference type="PROSITE" id="PS51186"/>
    </source>
</evidence>
<dbReference type="AlphaFoldDB" id="A0A1H6L3L6"/>
<dbReference type="InterPro" id="IPR016181">
    <property type="entry name" value="Acyl_CoA_acyltransferase"/>
</dbReference>
<dbReference type="InterPro" id="IPR000182">
    <property type="entry name" value="GNAT_dom"/>
</dbReference>
<proteinExistence type="predicted"/>
<sequence>MVRLQKVNGGNIWDIVGLSVFWSQKKFVADNKTSIIEAYASISSGGNVFTFGIYDDKTPVGFVMIGYGTDKYWKSPPKVAENNYNIWRFMIDKRFQHKGYGKAAFQLALDFIRTYPCGKAEKCWLSYEPENTTAEKLYSSFGFVPNGEKDVNEIIAVIDL</sequence>
<protein>
    <submittedName>
        <fullName evidence="2">Diamine N-acetyltransferase</fullName>
    </submittedName>
</protein>
<evidence type="ECO:0000313" key="3">
    <source>
        <dbReference type="Proteomes" id="UP000183190"/>
    </source>
</evidence>
<gene>
    <name evidence="2" type="ORF">SAMN02910265_02923</name>
</gene>
<keyword evidence="2" id="KW-0808">Transferase</keyword>
<reference evidence="2 3" key="1">
    <citation type="submission" date="2016-10" db="EMBL/GenBank/DDBJ databases">
        <authorList>
            <person name="de Groot N.N."/>
        </authorList>
    </citation>
    <scope>NUCLEOTIDE SEQUENCE [LARGE SCALE GENOMIC DNA]</scope>
    <source>
        <strain evidence="2 3">YAD2003</strain>
    </source>
</reference>
<dbReference type="CDD" id="cd04301">
    <property type="entry name" value="NAT_SF"/>
    <property type="match status" value="1"/>
</dbReference>
<accession>A0A1H6L3L6</accession>
<dbReference type="OrthoDB" id="9127144at2"/>
<dbReference type="RefSeq" id="WP_074718689.1">
    <property type="nucleotide sequence ID" value="NZ_FNWV01000015.1"/>
</dbReference>
<name>A0A1H6L3L6_RUMFL</name>
<dbReference type="Gene3D" id="3.40.630.30">
    <property type="match status" value="1"/>
</dbReference>
<evidence type="ECO:0000313" key="2">
    <source>
        <dbReference type="EMBL" id="SEH82919.1"/>
    </source>
</evidence>
<dbReference type="EMBL" id="FNWV01000015">
    <property type="protein sequence ID" value="SEH82919.1"/>
    <property type="molecule type" value="Genomic_DNA"/>
</dbReference>
<dbReference type="GO" id="GO:0016747">
    <property type="term" value="F:acyltransferase activity, transferring groups other than amino-acyl groups"/>
    <property type="evidence" value="ECO:0007669"/>
    <property type="project" value="InterPro"/>
</dbReference>
<dbReference type="SUPFAM" id="SSF55729">
    <property type="entry name" value="Acyl-CoA N-acyltransferases (Nat)"/>
    <property type="match status" value="1"/>
</dbReference>
<organism evidence="2 3">
    <name type="scientific">Ruminococcus flavefaciens</name>
    <dbReference type="NCBI Taxonomy" id="1265"/>
    <lineage>
        <taxon>Bacteria</taxon>
        <taxon>Bacillati</taxon>
        <taxon>Bacillota</taxon>
        <taxon>Clostridia</taxon>
        <taxon>Eubacteriales</taxon>
        <taxon>Oscillospiraceae</taxon>
        <taxon>Ruminococcus</taxon>
    </lineage>
</organism>
<dbReference type="Proteomes" id="UP000183190">
    <property type="component" value="Unassembled WGS sequence"/>
</dbReference>
<dbReference type="Pfam" id="PF00583">
    <property type="entry name" value="Acetyltransf_1"/>
    <property type="match status" value="1"/>
</dbReference>
<dbReference type="PROSITE" id="PS51186">
    <property type="entry name" value="GNAT"/>
    <property type="match status" value="1"/>
</dbReference>